<organism evidence="2 3">
    <name type="scientific">Duganella fentianensis</name>
    <dbReference type="NCBI Taxonomy" id="2692177"/>
    <lineage>
        <taxon>Bacteria</taxon>
        <taxon>Pseudomonadati</taxon>
        <taxon>Pseudomonadota</taxon>
        <taxon>Betaproteobacteria</taxon>
        <taxon>Burkholderiales</taxon>
        <taxon>Oxalobacteraceae</taxon>
        <taxon>Telluria group</taxon>
        <taxon>Duganella</taxon>
    </lineage>
</organism>
<feature type="domain" description="Anti-bacteriophage protein A/HamA C-terminal" evidence="1">
    <location>
        <begin position="7"/>
        <end position="268"/>
    </location>
</feature>
<dbReference type="Pfam" id="PF08878">
    <property type="entry name" value="HamA"/>
    <property type="match status" value="1"/>
</dbReference>
<dbReference type="RefSeq" id="WP_161035528.1">
    <property type="nucleotide sequence ID" value="NZ_WWCL01000002.1"/>
</dbReference>
<evidence type="ECO:0000313" key="3">
    <source>
        <dbReference type="Proteomes" id="UP000444316"/>
    </source>
</evidence>
<protein>
    <submittedName>
        <fullName evidence="2">DUF1837 domain-containing protein</fullName>
    </submittedName>
</protein>
<dbReference type="AlphaFoldDB" id="A0A845I4T3"/>
<dbReference type="EMBL" id="WWCL01000002">
    <property type="protein sequence ID" value="MYN45998.1"/>
    <property type="molecule type" value="Genomic_DNA"/>
</dbReference>
<name>A0A845I4T3_9BURK</name>
<comment type="caution">
    <text evidence="2">The sequence shown here is derived from an EMBL/GenBank/DDBJ whole genome shotgun (WGS) entry which is preliminary data.</text>
</comment>
<accession>A0A845I4T3</accession>
<evidence type="ECO:0000313" key="2">
    <source>
        <dbReference type="EMBL" id="MYN45998.1"/>
    </source>
</evidence>
<keyword evidence="3" id="KW-1185">Reference proteome</keyword>
<dbReference type="Proteomes" id="UP000444316">
    <property type="component" value="Unassembled WGS sequence"/>
</dbReference>
<sequence>MSPPTYLKLLTNTGKVVQTDEGQSVPIWELTVPPSDDPCLKEWAAQFRQNYCLDSDIDALRDGTGLSRSQYLLDFAFPDEKVKPGPSIRAGDFAELLISDYVEYVLGYWVPRGKYSEKESRNESAKGVDILGFKVLNPGEADKNDELLTFEVKAQLSETAYNSKLQEAIDHSHKDYLRTAISLNAAKRRFIKGNDDEKIDLIARFQNKDDRPFIYKSGAAAMLSTTAFDEKKLKSSTVANHINRKDLQLIVIKGSGLMALANAIYKRAADEA</sequence>
<proteinExistence type="predicted"/>
<evidence type="ECO:0000259" key="1">
    <source>
        <dbReference type="Pfam" id="PF08878"/>
    </source>
</evidence>
<reference evidence="2" key="1">
    <citation type="submission" date="2019-12" db="EMBL/GenBank/DDBJ databases">
        <title>Novel species isolated from a subtropical stream in China.</title>
        <authorList>
            <person name="Lu H."/>
        </authorList>
    </citation>
    <scope>NUCLEOTIDE SEQUENCE [LARGE SCALE GENOMIC DNA]</scope>
    <source>
        <strain evidence="2">FT93W</strain>
    </source>
</reference>
<dbReference type="InterPro" id="IPR014976">
    <property type="entry name" value="AbpA_HamA_C"/>
</dbReference>
<gene>
    <name evidence="2" type="ORF">GTP23_13160</name>
</gene>